<sequence>MYESFQSFWERYSAENINRHGFRDWSVVNISHTSDKDYSIQQQQGLDKLGFQPLVVTEAHPFSRQTRQSLVKHVPDQAARSFIAHCRNQFYDEFSRRAGSFCPDTFKAFAEYDSWDAFYNTWLERDGKPVFHRNIPLLVDHTPQVEYWMRTQTGQENLPYQRLLITTYFVAENRFFDFFIKHVTDEQAQRINLMTQSRIGIHLDLLYADNPIYA</sequence>
<evidence type="ECO:0000313" key="1">
    <source>
        <dbReference type="EMBL" id="QHN42614.1"/>
    </source>
</evidence>
<dbReference type="Proteomes" id="UP001059824">
    <property type="component" value="Chromosome"/>
</dbReference>
<reference evidence="1" key="1">
    <citation type="journal article" date="2021" name="Nat. Microbiol.">
        <title>Cocultivation of an ultrasmall environmental parasitic bacterium with lytic ability against bacteria associated with wastewater foams.</title>
        <authorList>
            <person name="Batinovic S."/>
            <person name="Rose J.J.A."/>
            <person name="Ratcliffe J."/>
            <person name="Seviour R.J."/>
            <person name="Petrovski S."/>
        </authorList>
    </citation>
    <scope>NUCLEOTIDE SEQUENCE</scope>
    <source>
        <strain evidence="1">JR1</strain>
    </source>
</reference>
<accession>A0A857MJ64</accession>
<evidence type="ECO:0000313" key="2">
    <source>
        <dbReference type="Proteomes" id="UP001059824"/>
    </source>
</evidence>
<dbReference type="EMBL" id="CP045921">
    <property type="protein sequence ID" value="QHN42614.1"/>
    <property type="molecule type" value="Genomic_DNA"/>
</dbReference>
<name>A0A857MJ64_9BACT</name>
<dbReference type="AlphaFoldDB" id="A0A857MJ64"/>
<dbReference type="KEGG" id="mama:GII36_01960"/>
<gene>
    <name evidence="1" type="ORF">GII36_01960</name>
</gene>
<proteinExistence type="predicted"/>
<keyword evidence="2" id="KW-1185">Reference proteome</keyword>
<protein>
    <submittedName>
        <fullName evidence="1">Uncharacterized protein</fullName>
    </submittedName>
</protein>
<organism evidence="1 2">
    <name type="scientific">Candidatus Mycosynbacter amalyticus</name>
    <dbReference type="NCBI Taxonomy" id="2665156"/>
    <lineage>
        <taxon>Bacteria</taxon>
        <taxon>Candidatus Saccharimonadota</taxon>
        <taxon>Candidatus Saccharimonadota incertae sedis</taxon>
        <taxon>Candidatus Mycosynbacter</taxon>
    </lineage>
</organism>